<dbReference type="RefSeq" id="WP_201915931.1">
    <property type="nucleotide sequence ID" value="NZ_BAABAX010000001.1"/>
</dbReference>
<accession>A0A936ZU43</accession>
<organism evidence="1 2">
    <name type="scientific">Aquimarina mytili</name>
    <dbReference type="NCBI Taxonomy" id="874423"/>
    <lineage>
        <taxon>Bacteria</taxon>
        <taxon>Pseudomonadati</taxon>
        <taxon>Bacteroidota</taxon>
        <taxon>Flavobacteriia</taxon>
        <taxon>Flavobacteriales</taxon>
        <taxon>Flavobacteriaceae</taxon>
        <taxon>Aquimarina</taxon>
    </lineage>
</organism>
<comment type="caution">
    <text evidence="1">The sequence shown here is derived from an EMBL/GenBank/DDBJ whole genome shotgun (WGS) entry which is preliminary data.</text>
</comment>
<protein>
    <submittedName>
        <fullName evidence="1">Uncharacterized protein</fullName>
    </submittedName>
</protein>
<dbReference type="Proteomes" id="UP000651057">
    <property type="component" value="Unassembled WGS sequence"/>
</dbReference>
<evidence type="ECO:0000313" key="1">
    <source>
        <dbReference type="EMBL" id="MBL0681938.1"/>
    </source>
</evidence>
<proteinExistence type="predicted"/>
<dbReference type="EMBL" id="JAERQJ010000001">
    <property type="protein sequence ID" value="MBL0681938.1"/>
    <property type="molecule type" value="Genomic_DNA"/>
</dbReference>
<keyword evidence="2" id="KW-1185">Reference proteome</keyword>
<gene>
    <name evidence="1" type="ORF">JJQ60_00275</name>
</gene>
<evidence type="ECO:0000313" key="2">
    <source>
        <dbReference type="Proteomes" id="UP000651057"/>
    </source>
</evidence>
<sequence length="202" mass="23928">MKLVFALPSLFIFFCSYSQSNEDALKDIRQKYNTITELHEQDSLEEISLISNCNDNEQINASISFYYHSKELVYIAYSFSEGHSNYNTHYYVWNNHLIFHFSEYASWTWDYECTPADQGFTNEIWTYEEKRIYFDDRTAIKCLVKRYEDKSIDHPNNLSDTTKNEEIDCSQDLTKEIIGSYHKLLSLKDENNPDICNIIGKH</sequence>
<dbReference type="AlphaFoldDB" id="A0A936ZU43"/>
<name>A0A936ZU43_9FLAO</name>
<reference evidence="1" key="1">
    <citation type="submission" date="2021-01" db="EMBL/GenBank/DDBJ databases">
        <authorList>
            <person name="Zhong Y.L."/>
        </authorList>
    </citation>
    <scope>NUCLEOTIDE SEQUENCE</scope>
    <source>
        <strain evidence="1">KCTC 23302</strain>
    </source>
</reference>